<feature type="signal peptide" evidence="2">
    <location>
        <begin position="1"/>
        <end position="19"/>
    </location>
</feature>
<evidence type="ECO:0000256" key="1">
    <source>
        <dbReference type="ARBA" id="ARBA00022801"/>
    </source>
</evidence>
<accession>A0A7W3QNY4</accession>
<dbReference type="Gene3D" id="3.40.630.40">
    <property type="entry name" value="Zn-dependent exopeptidases"/>
    <property type="match status" value="1"/>
</dbReference>
<evidence type="ECO:0000259" key="3">
    <source>
        <dbReference type="SMART" id="SM00646"/>
    </source>
</evidence>
<dbReference type="EC" id="3.5.1.28" evidence="4"/>
<evidence type="ECO:0000313" key="4">
    <source>
        <dbReference type="EMBL" id="MBA8954102.1"/>
    </source>
</evidence>
<dbReference type="RefSeq" id="WP_182846226.1">
    <property type="nucleotide sequence ID" value="NZ_BAAALP010000001.1"/>
</dbReference>
<reference evidence="4 5" key="1">
    <citation type="submission" date="2020-08" db="EMBL/GenBank/DDBJ databases">
        <title>Genomic Encyclopedia of Type Strains, Phase IV (KMG-IV): sequencing the most valuable type-strain genomes for metagenomic binning, comparative biology and taxonomic classification.</title>
        <authorList>
            <person name="Goeker M."/>
        </authorList>
    </citation>
    <scope>NUCLEOTIDE SEQUENCE [LARGE SCALE GENOMIC DNA]</scope>
    <source>
        <strain evidence="4 5">DSM 44197</strain>
    </source>
</reference>
<dbReference type="PANTHER" id="PTHR30404:SF0">
    <property type="entry name" value="N-ACETYLMURAMOYL-L-ALANINE AMIDASE AMIC"/>
    <property type="match status" value="1"/>
</dbReference>
<sequence length="272" mass="28479">MVARRGLCAAAVVVSSATAAVTAGAVLAGEDAPAARSAARGAPAATPVAALAGSLAGKVVVIDPGHNGLNHRHPKIINRKVKAGPFRKACDTTGTSTNSGYTEAAYTFDVATRLARALRARGAKVVLTRPNNKGVGPCVDERAAIANRLRADVALSVHADGAPSGRRGFHVITPGYVKGYTGPIVKPSQRLAHDVRHAFRRGTGQPYADYIGRNGIDVREDLGGLNMSKVPKVFVECGNMRNRTDAAKMRSAAWRQRAADALAAGLNTYLRR</sequence>
<comment type="caution">
    <text evidence="4">The sequence shown here is derived from an EMBL/GenBank/DDBJ whole genome shotgun (WGS) entry which is preliminary data.</text>
</comment>
<protein>
    <submittedName>
        <fullName evidence="4">N-acetylmuramoyl-L-alanine amidase</fullName>
        <ecNumber evidence="4">3.5.1.28</ecNumber>
    </submittedName>
</protein>
<feature type="chain" id="PRO_5038909534" evidence="2">
    <location>
        <begin position="20"/>
        <end position="272"/>
    </location>
</feature>
<keyword evidence="5" id="KW-1185">Reference proteome</keyword>
<dbReference type="Proteomes" id="UP000572680">
    <property type="component" value="Unassembled WGS sequence"/>
</dbReference>
<dbReference type="SMART" id="SM00646">
    <property type="entry name" value="Ami_3"/>
    <property type="match status" value="1"/>
</dbReference>
<dbReference type="GO" id="GO:0009253">
    <property type="term" value="P:peptidoglycan catabolic process"/>
    <property type="evidence" value="ECO:0007669"/>
    <property type="project" value="InterPro"/>
</dbReference>
<keyword evidence="1 4" id="KW-0378">Hydrolase</keyword>
<name>A0A7W3QNY4_ACTNM</name>
<dbReference type="GO" id="GO:0008745">
    <property type="term" value="F:N-acetylmuramoyl-L-alanine amidase activity"/>
    <property type="evidence" value="ECO:0007669"/>
    <property type="project" value="UniProtKB-EC"/>
</dbReference>
<evidence type="ECO:0000313" key="5">
    <source>
        <dbReference type="Proteomes" id="UP000572680"/>
    </source>
</evidence>
<dbReference type="SUPFAM" id="SSF53187">
    <property type="entry name" value="Zn-dependent exopeptidases"/>
    <property type="match status" value="1"/>
</dbReference>
<dbReference type="InterPro" id="IPR050695">
    <property type="entry name" value="N-acetylmuramoyl_amidase_3"/>
</dbReference>
<organism evidence="4 5">
    <name type="scientific">Actinomadura namibiensis</name>
    <dbReference type="NCBI Taxonomy" id="182080"/>
    <lineage>
        <taxon>Bacteria</taxon>
        <taxon>Bacillati</taxon>
        <taxon>Actinomycetota</taxon>
        <taxon>Actinomycetes</taxon>
        <taxon>Streptosporangiales</taxon>
        <taxon>Thermomonosporaceae</taxon>
        <taxon>Actinomadura</taxon>
    </lineage>
</organism>
<dbReference type="CDD" id="cd02696">
    <property type="entry name" value="MurNAc-LAA"/>
    <property type="match status" value="1"/>
</dbReference>
<dbReference type="EMBL" id="JACJIA010000008">
    <property type="protein sequence ID" value="MBA8954102.1"/>
    <property type="molecule type" value="Genomic_DNA"/>
</dbReference>
<feature type="domain" description="MurNAc-LAA" evidence="3">
    <location>
        <begin position="143"/>
        <end position="267"/>
    </location>
</feature>
<evidence type="ECO:0000256" key="2">
    <source>
        <dbReference type="SAM" id="SignalP"/>
    </source>
</evidence>
<dbReference type="PANTHER" id="PTHR30404">
    <property type="entry name" value="N-ACETYLMURAMOYL-L-ALANINE AMIDASE"/>
    <property type="match status" value="1"/>
</dbReference>
<proteinExistence type="predicted"/>
<dbReference type="GO" id="GO:0030288">
    <property type="term" value="C:outer membrane-bounded periplasmic space"/>
    <property type="evidence" value="ECO:0007669"/>
    <property type="project" value="TreeGrafter"/>
</dbReference>
<gene>
    <name evidence="4" type="ORF">HNR61_005756</name>
</gene>
<dbReference type="InterPro" id="IPR002508">
    <property type="entry name" value="MurNAc-LAA_cat"/>
</dbReference>
<dbReference type="AlphaFoldDB" id="A0A7W3QNY4"/>
<keyword evidence="2" id="KW-0732">Signal</keyword>
<dbReference type="Pfam" id="PF01520">
    <property type="entry name" value="Amidase_3"/>
    <property type="match status" value="1"/>
</dbReference>